<dbReference type="EMBL" id="KV441551">
    <property type="protein sequence ID" value="OAG07604.1"/>
    <property type="molecule type" value="Genomic_DNA"/>
</dbReference>
<dbReference type="Gene3D" id="3.40.50.1820">
    <property type="entry name" value="alpha/beta hydrolase"/>
    <property type="match status" value="1"/>
</dbReference>
<dbReference type="AlphaFoldDB" id="A0A177CJ91"/>
<gene>
    <name evidence="1" type="ORF">CC84DRAFT_1186507</name>
</gene>
<dbReference type="InterPro" id="IPR013744">
    <property type="entry name" value="SidJ"/>
</dbReference>
<name>A0A177CJ91_9PLEO</name>
<dbReference type="SUPFAM" id="SSF53474">
    <property type="entry name" value="alpha/beta-Hydrolases"/>
    <property type="match status" value="1"/>
</dbReference>
<proteinExistence type="predicted"/>
<accession>A0A177CJ91</accession>
<organism evidence="1 2">
    <name type="scientific">Paraphaeosphaeria sporulosa</name>
    <dbReference type="NCBI Taxonomy" id="1460663"/>
    <lineage>
        <taxon>Eukaryota</taxon>
        <taxon>Fungi</taxon>
        <taxon>Dikarya</taxon>
        <taxon>Ascomycota</taxon>
        <taxon>Pezizomycotina</taxon>
        <taxon>Dothideomycetes</taxon>
        <taxon>Pleosporomycetidae</taxon>
        <taxon>Pleosporales</taxon>
        <taxon>Massarineae</taxon>
        <taxon>Didymosphaeriaceae</taxon>
        <taxon>Paraphaeosphaeria</taxon>
    </lineage>
</organism>
<dbReference type="InParanoid" id="A0A177CJ91"/>
<evidence type="ECO:0000313" key="1">
    <source>
        <dbReference type="EMBL" id="OAG07604.1"/>
    </source>
</evidence>
<dbReference type="Pfam" id="PF08538">
    <property type="entry name" value="DUF1749"/>
    <property type="match status" value="1"/>
</dbReference>
<dbReference type="RefSeq" id="XP_018037969.1">
    <property type="nucleotide sequence ID" value="XM_018180865.1"/>
</dbReference>
<protein>
    <submittedName>
        <fullName evidence="1">DUF1749-domain-containing protein</fullName>
    </submittedName>
</protein>
<reference evidence="1 2" key="1">
    <citation type="submission" date="2016-05" db="EMBL/GenBank/DDBJ databases">
        <title>Comparative analysis of secretome profiles of manganese(II)-oxidizing ascomycete fungi.</title>
        <authorList>
            <consortium name="DOE Joint Genome Institute"/>
            <person name="Zeiner C.A."/>
            <person name="Purvine S.O."/>
            <person name="Zink E.M."/>
            <person name="Wu S."/>
            <person name="Pasa-Tolic L."/>
            <person name="Chaput D.L."/>
            <person name="Haridas S."/>
            <person name="Grigoriev I.V."/>
            <person name="Santelli C.M."/>
            <person name="Hansel C.M."/>
        </authorList>
    </citation>
    <scope>NUCLEOTIDE SEQUENCE [LARGE SCALE GENOMIC DNA]</scope>
    <source>
        <strain evidence="1 2">AP3s5-JAC2a</strain>
    </source>
</reference>
<dbReference type="PANTHER" id="PTHR31591">
    <property type="entry name" value="UPF0613 PROTEIN PB24D3.06C"/>
    <property type="match status" value="1"/>
</dbReference>
<dbReference type="GeneID" id="28764351"/>
<dbReference type="OrthoDB" id="10034502at2759"/>
<keyword evidence="2" id="KW-1185">Reference proteome</keyword>
<dbReference type="InterPro" id="IPR029058">
    <property type="entry name" value="AB_hydrolase_fold"/>
</dbReference>
<evidence type="ECO:0000313" key="2">
    <source>
        <dbReference type="Proteomes" id="UP000077069"/>
    </source>
</evidence>
<dbReference type="Proteomes" id="UP000077069">
    <property type="component" value="Unassembled WGS sequence"/>
</dbReference>
<dbReference type="PANTHER" id="PTHR31591:SF7">
    <property type="entry name" value="DUF1749-DOMAIN-CONTAINING PROTEIN"/>
    <property type="match status" value="1"/>
</dbReference>
<sequence length="294" mass="32086">MASAASFPAVVHRVPSETPNLLAYERAIQTQKNALVFIGGLTEGPHTNRALDAIVCKLKGSTFSVWELRMRSSYTGFGYSSLSNDVQDISALVAYLRTLGKERIVLCGASTGCQDCLEYTDHKKYKSAPVDGYILLSPVSDRQTAGLLMSPEELGKSNQHAQEMIAEGKENDAMPSALLPFIFTSPITAYRWNSLAAKGGDDDYFSVDLDEATINAKFGRVDRSIILLPGEEDELVPPSVNKKELLDRWVQACPEGTVSELSGLVPEADHEISKPEAQEKVCDLIQGFLDALLK</sequence>